<comment type="caution">
    <text evidence="5">The sequence shown here is derived from an EMBL/GenBank/DDBJ whole genome shotgun (WGS) entry which is preliminary data.</text>
</comment>
<proteinExistence type="predicted"/>
<keyword evidence="6" id="KW-1185">Reference proteome</keyword>
<dbReference type="InterPro" id="IPR036383">
    <property type="entry name" value="TSP1_rpt_sf"/>
</dbReference>
<dbReference type="AlphaFoldDB" id="A0A4Z2E2A5"/>
<evidence type="ECO:0000313" key="6">
    <source>
        <dbReference type="Proteomes" id="UP000314294"/>
    </source>
</evidence>
<dbReference type="PANTHER" id="PTHR20920:SF5">
    <property type="entry name" value="SMB DOMAIN-CONTAINING PROTEIN"/>
    <property type="match status" value="1"/>
</dbReference>
<dbReference type="InterPro" id="IPR000884">
    <property type="entry name" value="TSP1_rpt"/>
</dbReference>
<keyword evidence="1" id="KW-0732">Signal</keyword>
<dbReference type="SUPFAM" id="SSF82895">
    <property type="entry name" value="TSP-1 type 1 repeat"/>
    <property type="match status" value="1"/>
</dbReference>
<dbReference type="PROSITE" id="PS50092">
    <property type="entry name" value="TSP1"/>
    <property type="match status" value="1"/>
</dbReference>
<sequence length="68" mass="7493">MTKDCDVTDWSEWSTCSKECYDPNGPKGERIRTRKVSQFPIDGGADCPELEEKEPCSPQGDGVAPCIV</sequence>
<evidence type="ECO:0000259" key="4">
    <source>
        <dbReference type="Pfam" id="PF19028"/>
    </source>
</evidence>
<dbReference type="Gene3D" id="2.20.100.10">
    <property type="entry name" value="Thrombospondin type-1 (TSP1) repeat"/>
    <property type="match status" value="1"/>
</dbReference>
<dbReference type="Pfam" id="PF19028">
    <property type="entry name" value="TSP1_spondin"/>
    <property type="match status" value="1"/>
</dbReference>
<evidence type="ECO:0000256" key="1">
    <source>
        <dbReference type="ARBA" id="ARBA00022729"/>
    </source>
</evidence>
<dbReference type="OrthoDB" id="5814848at2759"/>
<reference evidence="5 6" key="1">
    <citation type="submission" date="2019-03" db="EMBL/GenBank/DDBJ databases">
        <title>First draft genome of Liparis tanakae, snailfish: a comprehensive survey of snailfish specific genes.</title>
        <authorList>
            <person name="Kim W."/>
            <person name="Song I."/>
            <person name="Jeong J.-H."/>
            <person name="Kim D."/>
            <person name="Kim S."/>
            <person name="Ryu S."/>
            <person name="Song J.Y."/>
            <person name="Lee S.K."/>
        </authorList>
    </citation>
    <scope>NUCLEOTIDE SEQUENCE [LARGE SCALE GENOMIC DNA]</scope>
    <source>
        <tissue evidence="5">Muscle</tissue>
    </source>
</reference>
<protein>
    <submittedName>
        <fullName evidence="5">Thrombospondin type-1 domain-containing protein 7A</fullName>
    </submittedName>
</protein>
<evidence type="ECO:0000256" key="3">
    <source>
        <dbReference type="ARBA" id="ARBA00023180"/>
    </source>
</evidence>
<evidence type="ECO:0000256" key="2">
    <source>
        <dbReference type="ARBA" id="ARBA00023157"/>
    </source>
</evidence>
<organism evidence="5 6">
    <name type="scientific">Liparis tanakae</name>
    <name type="common">Tanaka's snailfish</name>
    <dbReference type="NCBI Taxonomy" id="230148"/>
    <lineage>
        <taxon>Eukaryota</taxon>
        <taxon>Metazoa</taxon>
        <taxon>Chordata</taxon>
        <taxon>Craniata</taxon>
        <taxon>Vertebrata</taxon>
        <taxon>Euteleostomi</taxon>
        <taxon>Actinopterygii</taxon>
        <taxon>Neopterygii</taxon>
        <taxon>Teleostei</taxon>
        <taxon>Neoteleostei</taxon>
        <taxon>Acanthomorphata</taxon>
        <taxon>Eupercaria</taxon>
        <taxon>Perciformes</taxon>
        <taxon>Cottioidei</taxon>
        <taxon>Cottales</taxon>
        <taxon>Liparidae</taxon>
        <taxon>Liparis</taxon>
    </lineage>
</organism>
<keyword evidence="2" id="KW-1015">Disulfide bond</keyword>
<gene>
    <name evidence="5" type="primary">THSD7A_6</name>
    <name evidence="5" type="ORF">EYF80_067255</name>
</gene>
<dbReference type="FunFam" id="2.20.100.10:FF:000019">
    <property type="entry name" value="Thrombospondin type 1 domain containing 7A"/>
    <property type="match status" value="1"/>
</dbReference>
<keyword evidence="3" id="KW-0325">Glycoprotein</keyword>
<dbReference type="InterPro" id="IPR044004">
    <property type="entry name" value="TSP1_spondin_dom"/>
</dbReference>
<dbReference type="SMART" id="SM00209">
    <property type="entry name" value="TSP1"/>
    <property type="match status" value="1"/>
</dbReference>
<dbReference type="EMBL" id="SRLO01021640">
    <property type="protein sequence ID" value="TNN22630.1"/>
    <property type="molecule type" value="Genomic_DNA"/>
</dbReference>
<name>A0A4Z2E2A5_9TELE</name>
<dbReference type="InterPro" id="IPR039942">
    <property type="entry name" value="SBSPO"/>
</dbReference>
<evidence type="ECO:0000313" key="5">
    <source>
        <dbReference type="EMBL" id="TNN22630.1"/>
    </source>
</evidence>
<feature type="domain" description="Spondin-like TSP1" evidence="4">
    <location>
        <begin position="5"/>
        <end position="59"/>
    </location>
</feature>
<accession>A0A4Z2E2A5</accession>
<dbReference type="Proteomes" id="UP000314294">
    <property type="component" value="Unassembled WGS sequence"/>
</dbReference>
<dbReference type="PANTHER" id="PTHR20920">
    <property type="entry name" value="RPE-SPONDIN"/>
    <property type="match status" value="1"/>
</dbReference>